<evidence type="ECO:0000256" key="3">
    <source>
        <dbReference type="ARBA" id="ARBA00022989"/>
    </source>
</evidence>
<organism evidence="8 9">
    <name type="scientific">Pomacea canaliculata</name>
    <name type="common">Golden apple snail</name>
    <dbReference type="NCBI Taxonomy" id="400727"/>
    <lineage>
        <taxon>Eukaryota</taxon>
        <taxon>Metazoa</taxon>
        <taxon>Spiralia</taxon>
        <taxon>Lophotrochozoa</taxon>
        <taxon>Mollusca</taxon>
        <taxon>Gastropoda</taxon>
        <taxon>Caenogastropoda</taxon>
        <taxon>Architaenioglossa</taxon>
        <taxon>Ampullarioidea</taxon>
        <taxon>Ampullariidae</taxon>
        <taxon>Pomacea</taxon>
    </lineage>
</organism>
<dbReference type="GO" id="GO:0005886">
    <property type="term" value="C:plasma membrane"/>
    <property type="evidence" value="ECO:0007669"/>
    <property type="project" value="TreeGrafter"/>
</dbReference>
<keyword evidence="9" id="KW-1185">Reference proteome</keyword>
<feature type="transmembrane region" description="Helical" evidence="6">
    <location>
        <begin position="124"/>
        <end position="143"/>
    </location>
</feature>
<feature type="region of interest" description="Disordered" evidence="5">
    <location>
        <begin position="309"/>
        <end position="338"/>
    </location>
</feature>
<name>A0A2T7P0S4_POMCA</name>
<dbReference type="OrthoDB" id="1100386at2759"/>
<keyword evidence="3 6" id="KW-1133">Transmembrane helix</keyword>
<keyword evidence="4 6" id="KW-0472">Membrane</keyword>
<feature type="transmembrane region" description="Helical" evidence="6">
    <location>
        <begin position="247"/>
        <end position="264"/>
    </location>
</feature>
<evidence type="ECO:0000313" key="9">
    <source>
        <dbReference type="Proteomes" id="UP000245119"/>
    </source>
</evidence>
<dbReference type="Proteomes" id="UP000245119">
    <property type="component" value="Linkage Group LG7"/>
</dbReference>
<feature type="transmembrane region" description="Helical" evidence="6">
    <location>
        <begin position="164"/>
        <end position="184"/>
    </location>
</feature>
<keyword evidence="2 6" id="KW-0812">Transmembrane</keyword>
<feature type="compositionally biased region" description="Polar residues" evidence="5">
    <location>
        <begin position="324"/>
        <end position="338"/>
    </location>
</feature>
<dbReference type="PANTHER" id="PTHR12011">
    <property type="entry name" value="ADHESION G-PROTEIN COUPLED RECEPTOR"/>
    <property type="match status" value="1"/>
</dbReference>
<evidence type="ECO:0000256" key="2">
    <source>
        <dbReference type="ARBA" id="ARBA00022692"/>
    </source>
</evidence>
<dbReference type="PRINTS" id="PR00249">
    <property type="entry name" value="GPCRSECRETIN"/>
</dbReference>
<evidence type="ECO:0000259" key="7">
    <source>
        <dbReference type="PROSITE" id="PS50261"/>
    </source>
</evidence>
<dbReference type="InterPro" id="IPR017981">
    <property type="entry name" value="GPCR_2-like_7TM"/>
</dbReference>
<dbReference type="Pfam" id="PF00002">
    <property type="entry name" value="7tm_2"/>
    <property type="match status" value="1"/>
</dbReference>
<evidence type="ECO:0000256" key="6">
    <source>
        <dbReference type="SAM" id="Phobius"/>
    </source>
</evidence>
<evidence type="ECO:0000313" key="8">
    <source>
        <dbReference type="EMBL" id="PVD27021.1"/>
    </source>
</evidence>
<feature type="transmembrane region" description="Helical" evidence="6">
    <location>
        <begin position="276"/>
        <end position="298"/>
    </location>
</feature>
<dbReference type="GO" id="GO:0007189">
    <property type="term" value="P:adenylate cyclase-activating G protein-coupled receptor signaling pathway"/>
    <property type="evidence" value="ECO:0007669"/>
    <property type="project" value="TreeGrafter"/>
</dbReference>
<proteinExistence type="predicted"/>
<dbReference type="PANTHER" id="PTHR12011:SF471">
    <property type="entry name" value="G-PROTEIN COUPLED RECEPTORS FAMILY 2 PROFILE 2 DOMAIN-CONTAINING PROTEIN"/>
    <property type="match status" value="1"/>
</dbReference>
<sequence length="354" mass="39510">MLYMVSRVSTYLNRTRLQSRNTERESYNKPWANNNSDLANYMFLMTTDNLSLSARDEYILTKISLAGCGLSIVGSLLSVFLICYVPIRSDGLFSIGNLCFALLSAQLAFAGAENAFPVQVMCKISAAILHYLFLTFHCWALAYSIHLVMKLFHVLPGLRWKRRCILVAVGWVAPVIIVAVTAVIDADSYEAGRLCWLSEKTNARWAFVGPVTFIMIVNFAVMILMLGMRYLLDTKREYMPLKKLKHMAAIVCTLWPVSSLPWAFGLARSNDRLPMYIFVVLNSGQGLFIFLFHMLLSAQIRSLLRTRMNGEGEPPAGNEMHMSKSGSTGPSNDATESSIVNVGCGMKNIASRRG</sequence>
<evidence type="ECO:0000256" key="1">
    <source>
        <dbReference type="ARBA" id="ARBA00004141"/>
    </source>
</evidence>
<protein>
    <recommendedName>
        <fullName evidence="7">G-protein coupled receptors family 2 profile 2 domain-containing protein</fullName>
    </recommendedName>
</protein>
<dbReference type="GO" id="GO:0007166">
    <property type="term" value="P:cell surface receptor signaling pathway"/>
    <property type="evidence" value="ECO:0007669"/>
    <property type="project" value="InterPro"/>
</dbReference>
<dbReference type="PROSITE" id="PS50261">
    <property type="entry name" value="G_PROTEIN_RECEP_F2_4"/>
    <property type="match status" value="1"/>
</dbReference>
<feature type="domain" description="G-protein coupled receptors family 2 profile 2" evidence="7">
    <location>
        <begin position="60"/>
        <end position="297"/>
    </location>
</feature>
<feature type="transmembrane region" description="Helical" evidence="6">
    <location>
        <begin position="63"/>
        <end position="85"/>
    </location>
</feature>
<feature type="transmembrane region" description="Helical" evidence="6">
    <location>
        <begin position="92"/>
        <end position="112"/>
    </location>
</feature>
<comment type="caution">
    <text evidence="8">The sequence shown here is derived from an EMBL/GenBank/DDBJ whole genome shotgun (WGS) entry which is preliminary data.</text>
</comment>
<evidence type="ECO:0000256" key="5">
    <source>
        <dbReference type="SAM" id="MobiDB-lite"/>
    </source>
</evidence>
<dbReference type="InterPro" id="IPR000832">
    <property type="entry name" value="GPCR_2_secretin-like"/>
</dbReference>
<comment type="subcellular location">
    <subcellularLocation>
        <location evidence="1">Membrane</location>
        <topology evidence="1">Multi-pass membrane protein</topology>
    </subcellularLocation>
</comment>
<dbReference type="Gene3D" id="1.20.1070.10">
    <property type="entry name" value="Rhodopsin 7-helix transmembrane proteins"/>
    <property type="match status" value="1"/>
</dbReference>
<gene>
    <name evidence="8" type="ORF">C0Q70_12171</name>
</gene>
<dbReference type="AlphaFoldDB" id="A0A2T7P0S4"/>
<dbReference type="EMBL" id="PZQS01000007">
    <property type="protein sequence ID" value="PVD27021.1"/>
    <property type="molecule type" value="Genomic_DNA"/>
</dbReference>
<evidence type="ECO:0000256" key="4">
    <source>
        <dbReference type="ARBA" id="ARBA00023136"/>
    </source>
</evidence>
<dbReference type="GO" id="GO:0004930">
    <property type="term" value="F:G protein-coupled receptor activity"/>
    <property type="evidence" value="ECO:0007669"/>
    <property type="project" value="InterPro"/>
</dbReference>
<accession>A0A2T7P0S4</accession>
<reference evidence="8 9" key="1">
    <citation type="submission" date="2018-04" db="EMBL/GenBank/DDBJ databases">
        <title>The genome of golden apple snail Pomacea canaliculata provides insight into stress tolerance and invasive adaptation.</title>
        <authorList>
            <person name="Liu C."/>
            <person name="Liu B."/>
            <person name="Ren Y."/>
            <person name="Zhang Y."/>
            <person name="Wang H."/>
            <person name="Li S."/>
            <person name="Jiang F."/>
            <person name="Yin L."/>
            <person name="Zhang G."/>
            <person name="Qian W."/>
            <person name="Fan W."/>
        </authorList>
    </citation>
    <scope>NUCLEOTIDE SEQUENCE [LARGE SCALE GENOMIC DNA]</scope>
    <source>
        <strain evidence="8">SZHN2017</strain>
        <tissue evidence="8">Muscle</tissue>
    </source>
</reference>
<feature type="transmembrane region" description="Helical" evidence="6">
    <location>
        <begin position="204"/>
        <end position="226"/>
    </location>
</feature>